<organism evidence="2 3">
    <name type="scientific">Heliobacterium modesticaldum (strain ATCC 51547 / Ice1)</name>
    <dbReference type="NCBI Taxonomy" id="498761"/>
    <lineage>
        <taxon>Bacteria</taxon>
        <taxon>Bacillati</taxon>
        <taxon>Bacillota</taxon>
        <taxon>Clostridia</taxon>
        <taxon>Eubacteriales</taxon>
        <taxon>Heliobacteriaceae</taxon>
        <taxon>Heliomicrobium</taxon>
    </lineage>
</organism>
<evidence type="ECO:0008006" key="4">
    <source>
        <dbReference type="Google" id="ProtNLM"/>
    </source>
</evidence>
<gene>
    <name evidence="2" type="ORF">HM1_2909</name>
</gene>
<name>B0TCW7_HELMI</name>
<feature type="transmembrane region" description="Helical" evidence="1">
    <location>
        <begin position="12"/>
        <end position="32"/>
    </location>
</feature>
<dbReference type="HOGENOM" id="CLU_1259997_0_0_9"/>
<dbReference type="RefSeq" id="WP_012283899.1">
    <property type="nucleotide sequence ID" value="NC_010337.2"/>
</dbReference>
<keyword evidence="1" id="KW-0472">Membrane</keyword>
<evidence type="ECO:0000313" key="3">
    <source>
        <dbReference type="Proteomes" id="UP000008550"/>
    </source>
</evidence>
<keyword evidence="3" id="KW-1185">Reference proteome</keyword>
<dbReference type="Proteomes" id="UP000008550">
    <property type="component" value="Chromosome"/>
</dbReference>
<dbReference type="PROSITE" id="PS51257">
    <property type="entry name" value="PROKAR_LIPOPROTEIN"/>
    <property type="match status" value="1"/>
</dbReference>
<sequence>MSLSKKASVFCRVVHSPTVILTIYAILCLLVLSGCKQQKNDKNAELADAIKWFTSQTSRYDVITGETRNNHSIILVGDKNPEVEGLYTSFRVFVMQKDGDVYLVKAAKTVETAMSAGFSASVLVTDGMTIVFGDIADGIYDFSSDKIVPAEFSEARVIYDEGKDAATVISNNTPYMLILDGEVEVKDIEYSGDGTNVKYSDYFSDDLTADAASEETGFE</sequence>
<dbReference type="AlphaFoldDB" id="B0TCW7"/>
<evidence type="ECO:0000313" key="2">
    <source>
        <dbReference type="EMBL" id="ABZ85418.1"/>
    </source>
</evidence>
<keyword evidence="1" id="KW-0812">Transmembrane</keyword>
<proteinExistence type="predicted"/>
<dbReference type="STRING" id="498761.HM1_2909"/>
<evidence type="ECO:0000256" key="1">
    <source>
        <dbReference type="SAM" id="Phobius"/>
    </source>
</evidence>
<dbReference type="eggNOG" id="ENOG50331IK">
    <property type="taxonomic scope" value="Bacteria"/>
</dbReference>
<protein>
    <recommendedName>
        <fullName evidence="4">Lipoprotein</fullName>
    </recommendedName>
</protein>
<dbReference type="EMBL" id="CP000930">
    <property type="protein sequence ID" value="ABZ85418.1"/>
    <property type="molecule type" value="Genomic_DNA"/>
</dbReference>
<dbReference type="KEGG" id="hmo:HM1_2909"/>
<keyword evidence="1" id="KW-1133">Transmembrane helix</keyword>
<reference evidence="2 3" key="1">
    <citation type="journal article" date="2008" name="J. Bacteriol.">
        <title>The genome of Heliobacterium modesticaldum, a phototrophic representative of the Firmicutes containing the simplest photosynthetic apparatus.</title>
        <authorList>
            <person name="Sattley W.M."/>
            <person name="Madigan M.T."/>
            <person name="Swingley W.D."/>
            <person name="Cheung P.C."/>
            <person name="Clocksin K.M."/>
            <person name="Conrad A.L."/>
            <person name="Dejesa L.C."/>
            <person name="Honchak B.M."/>
            <person name="Jung D.O."/>
            <person name="Karbach L.E."/>
            <person name="Kurdoglu A."/>
            <person name="Lahiri S."/>
            <person name="Mastrian S.D."/>
            <person name="Page L.E."/>
            <person name="Taylor H.L."/>
            <person name="Wang Z.T."/>
            <person name="Raymond J."/>
            <person name="Chen M."/>
            <person name="Blankenship R.E."/>
            <person name="Touchman J.W."/>
        </authorList>
    </citation>
    <scope>NUCLEOTIDE SEQUENCE [LARGE SCALE GENOMIC DNA]</scope>
    <source>
        <strain evidence="3">ATCC 51547 / Ice1</strain>
    </source>
</reference>
<accession>B0TCW7</accession>